<dbReference type="Pfam" id="PF00294">
    <property type="entry name" value="PfkB"/>
    <property type="match status" value="1"/>
</dbReference>
<dbReference type="GO" id="GO:0016301">
    <property type="term" value="F:kinase activity"/>
    <property type="evidence" value="ECO:0007669"/>
    <property type="project" value="UniProtKB-KW"/>
</dbReference>
<keyword evidence="4 8" id="KW-0418">Kinase</keyword>
<comment type="similarity">
    <text evidence="1">Belongs to the carbohydrate kinase PfkB family.</text>
</comment>
<protein>
    <submittedName>
        <fullName evidence="8">Hexose kinase</fullName>
        <ecNumber evidence="8">2.7.1.-</ecNumber>
    </submittedName>
</protein>
<dbReference type="RefSeq" id="WP_212644138.1">
    <property type="nucleotide sequence ID" value="NZ_CP074132.1"/>
</dbReference>
<dbReference type="EMBL" id="CP074132">
    <property type="protein sequence ID" value="QUX31458.1"/>
    <property type="molecule type" value="Genomic_DNA"/>
</dbReference>
<reference evidence="9" key="1">
    <citation type="submission" date="2021-05" db="EMBL/GenBank/DDBJ databases">
        <title>Direct Submission.</title>
        <authorList>
            <person name="Li K."/>
            <person name="Gao J."/>
        </authorList>
    </citation>
    <scope>NUCLEOTIDE SEQUENCE [LARGE SCALE GENOMIC DNA]</scope>
    <source>
        <strain evidence="9">HDS12</strain>
    </source>
</reference>
<proteinExistence type="inferred from homology"/>
<evidence type="ECO:0000256" key="5">
    <source>
        <dbReference type="ARBA" id="ARBA00022840"/>
    </source>
</evidence>
<evidence type="ECO:0000313" key="8">
    <source>
        <dbReference type="EMBL" id="QUX31458.1"/>
    </source>
</evidence>
<dbReference type="NCBIfam" id="TIGR03168">
    <property type="entry name" value="1-PFK"/>
    <property type="match status" value="1"/>
</dbReference>
<evidence type="ECO:0000259" key="7">
    <source>
        <dbReference type="Pfam" id="PF00294"/>
    </source>
</evidence>
<dbReference type="PIRSF" id="PIRSF000535">
    <property type="entry name" value="1PFK/6PFK/LacC"/>
    <property type="match status" value="1"/>
</dbReference>
<dbReference type="Gene3D" id="3.40.1190.20">
    <property type="match status" value="1"/>
</dbReference>
<keyword evidence="3" id="KW-0547">Nucleotide-binding</keyword>
<name>A0ABX8CAV2_9ACTN</name>
<dbReference type="InterPro" id="IPR029056">
    <property type="entry name" value="Ribokinase-like"/>
</dbReference>
<dbReference type="PANTHER" id="PTHR46566">
    <property type="entry name" value="1-PHOSPHOFRUCTOKINASE-RELATED"/>
    <property type="match status" value="1"/>
</dbReference>
<sequence>MIVTVTANPAVDVTYEVDALVPGRSLRVSRVWERPGGKGLNVSRVLRGLGEPTLAVAPLGGPTGRWIARSLAGDGHRLRAVPVDGTTRRTLTVVGTDTTVLNEPGPRLSTEELAALTEAVRDALTGARALVLSGSLPPGAPDDLYAELVRVAGRARVPAVVDAAGPALLAAAAAGAAVVKPNAAELRAATGGCGADAARRLLRAGARSVVVSLGSRGLLAFHGDRGWRADAVPGVTGNPTGAGDAAAAAIALGTAAADPWPRTLARAAALGAAAVLAPTAGEADPRAYRAFLPTVHVEEYA</sequence>
<dbReference type="InterPro" id="IPR011611">
    <property type="entry name" value="PfkB_dom"/>
</dbReference>
<dbReference type="InterPro" id="IPR017583">
    <property type="entry name" value="Tagatose/fructose_Pkinase"/>
</dbReference>
<dbReference type="EC" id="2.7.1.-" evidence="8"/>
<keyword evidence="5" id="KW-0067">ATP-binding</keyword>
<evidence type="ECO:0000256" key="1">
    <source>
        <dbReference type="ARBA" id="ARBA00010688"/>
    </source>
</evidence>
<dbReference type="SUPFAM" id="SSF53613">
    <property type="entry name" value="Ribokinase-like"/>
    <property type="match status" value="1"/>
</dbReference>
<gene>
    <name evidence="8" type="ORF">KGD83_13795</name>
</gene>
<keyword evidence="2 6" id="KW-0808">Transferase</keyword>
<organism evidence="8 9">
    <name type="scientific">Nocardiopsis akebiae</name>
    <dbReference type="NCBI Taxonomy" id="2831968"/>
    <lineage>
        <taxon>Bacteria</taxon>
        <taxon>Bacillati</taxon>
        <taxon>Actinomycetota</taxon>
        <taxon>Actinomycetes</taxon>
        <taxon>Streptosporangiales</taxon>
        <taxon>Nocardiopsidaceae</taxon>
        <taxon>Nocardiopsis</taxon>
    </lineage>
</organism>
<feature type="domain" description="Carbohydrate kinase PfkB" evidence="7">
    <location>
        <begin position="11"/>
        <end position="283"/>
    </location>
</feature>
<evidence type="ECO:0000256" key="3">
    <source>
        <dbReference type="ARBA" id="ARBA00022741"/>
    </source>
</evidence>
<dbReference type="Proteomes" id="UP000678016">
    <property type="component" value="Chromosome"/>
</dbReference>
<evidence type="ECO:0000256" key="6">
    <source>
        <dbReference type="PIRNR" id="PIRNR000535"/>
    </source>
</evidence>
<accession>A0ABX8CAV2</accession>
<dbReference type="PANTHER" id="PTHR46566:SF5">
    <property type="entry name" value="1-PHOSPHOFRUCTOKINASE"/>
    <property type="match status" value="1"/>
</dbReference>
<evidence type="ECO:0000256" key="4">
    <source>
        <dbReference type="ARBA" id="ARBA00022777"/>
    </source>
</evidence>
<keyword evidence="9" id="KW-1185">Reference proteome</keyword>
<evidence type="ECO:0000313" key="9">
    <source>
        <dbReference type="Proteomes" id="UP000678016"/>
    </source>
</evidence>
<evidence type="ECO:0000256" key="2">
    <source>
        <dbReference type="ARBA" id="ARBA00022679"/>
    </source>
</evidence>